<keyword evidence="3" id="KW-0645">Protease</keyword>
<dbReference type="Gene3D" id="3.50.30.60">
    <property type="entry name" value="LD-carboxypeptidase A C-terminal domain-like"/>
    <property type="match status" value="1"/>
</dbReference>
<dbReference type="AlphaFoldDB" id="A0A381VAI6"/>
<evidence type="ECO:0000256" key="5">
    <source>
        <dbReference type="ARBA" id="ARBA00022825"/>
    </source>
</evidence>
<evidence type="ECO:0000259" key="7">
    <source>
        <dbReference type="Pfam" id="PF17676"/>
    </source>
</evidence>
<evidence type="ECO:0000256" key="1">
    <source>
        <dbReference type="ARBA" id="ARBA00010233"/>
    </source>
</evidence>
<dbReference type="InterPro" id="IPR003507">
    <property type="entry name" value="S66_fam"/>
</dbReference>
<dbReference type="InterPro" id="IPR040921">
    <property type="entry name" value="Peptidase_S66C"/>
</dbReference>
<keyword evidence="5" id="KW-0720">Serine protease</keyword>
<dbReference type="EMBL" id="UINC01008217">
    <property type="protein sequence ID" value="SVA37021.1"/>
    <property type="molecule type" value="Genomic_DNA"/>
</dbReference>
<reference evidence="8" key="1">
    <citation type="submission" date="2018-05" db="EMBL/GenBank/DDBJ databases">
        <authorList>
            <person name="Lanie J.A."/>
            <person name="Ng W.-L."/>
            <person name="Kazmierczak K.M."/>
            <person name="Andrzejewski T.M."/>
            <person name="Davidsen T.M."/>
            <person name="Wayne K.J."/>
            <person name="Tettelin H."/>
            <person name="Glass J.I."/>
            <person name="Rusch D."/>
            <person name="Podicherti R."/>
            <person name="Tsui H.-C.T."/>
            <person name="Winkler M.E."/>
        </authorList>
    </citation>
    <scope>NUCLEOTIDE SEQUENCE</scope>
</reference>
<dbReference type="InterPro" id="IPR029062">
    <property type="entry name" value="Class_I_gatase-like"/>
</dbReference>
<keyword evidence="2" id="KW-0121">Carboxypeptidase</keyword>
<evidence type="ECO:0008006" key="9">
    <source>
        <dbReference type="Google" id="ProtNLM"/>
    </source>
</evidence>
<dbReference type="Pfam" id="PF17676">
    <property type="entry name" value="Peptidase_S66C"/>
    <property type="match status" value="1"/>
</dbReference>
<evidence type="ECO:0000256" key="2">
    <source>
        <dbReference type="ARBA" id="ARBA00022645"/>
    </source>
</evidence>
<dbReference type="GO" id="GO:0006508">
    <property type="term" value="P:proteolysis"/>
    <property type="evidence" value="ECO:0007669"/>
    <property type="project" value="UniProtKB-KW"/>
</dbReference>
<evidence type="ECO:0000256" key="3">
    <source>
        <dbReference type="ARBA" id="ARBA00022670"/>
    </source>
</evidence>
<dbReference type="PANTHER" id="PTHR30237:SF2">
    <property type="entry name" value="MUREIN TETRAPEPTIDE CARBOXYPEPTIDASE"/>
    <property type="match status" value="1"/>
</dbReference>
<dbReference type="GO" id="GO:0008236">
    <property type="term" value="F:serine-type peptidase activity"/>
    <property type="evidence" value="ECO:0007669"/>
    <property type="project" value="UniProtKB-KW"/>
</dbReference>
<dbReference type="GO" id="GO:0004180">
    <property type="term" value="F:carboxypeptidase activity"/>
    <property type="evidence" value="ECO:0007669"/>
    <property type="project" value="UniProtKB-KW"/>
</dbReference>
<evidence type="ECO:0000313" key="8">
    <source>
        <dbReference type="EMBL" id="SVA37021.1"/>
    </source>
</evidence>
<name>A0A381VAI6_9ZZZZ</name>
<proteinExistence type="inferred from homology"/>
<dbReference type="SUPFAM" id="SSF52317">
    <property type="entry name" value="Class I glutamine amidotransferase-like"/>
    <property type="match status" value="1"/>
</dbReference>
<evidence type="ECO:0000256" key="4">
    <source>
        <dbReference type="ARBA" id="ARBA00022801"/>
    </source>
</evidence>
<dbReference type="Gene3D" id="3.40.50.10740">
    <property type="entry name" value="Class I glutamine amidotransferase-like"/>
    <property type="match status" value="1"/>
</dbReference>
<accession>A0A381VAI6</accession>
<sequence length="299" mass="32151">MAGQGCENQPLGIVVLEPSSSSAPGVLEQNLTDIRDRGIRADVITYDNGAGERLAESGVRERARMLSSALLESDCDYVMAARGGYGASDLLRHLDWQALAKISTKIMVGFSDISALHAALYTRLGWPGLHGPMPGSTLWGSGPDVASLLEFLSKGRPWSGRINVEQVSICEISAELNGTLLGGCLSVLSNLIGTGYFPGSLSGHMLFLEDTRESAPRILRLWNQWLDSGLLDGVVALVLGRFTELDGDQDEDWLVQALMSRSPCPVFRSPDFGHVAPNMPLVVGSQARISKGELAWSLN</sequence>
<dbReference type="InterPro" id="IPR040449">
    <property type="entry name" value="Peptidase_S66_N"/>
</dbReference>
<organism evidence="8">
    <name type="scientific">marine metagenome</name>
    <dbReference type="NCBI Taxonomy" id="408172"/>
    <lineage>
        <taxon>unclassified sequences</taxon>
        <taxon>metagenomes</taxon>
        <taxon>ecological metagenomes</taxon>
    </lineage>
</organism>
<comment type="similarity">
    <text evidence="1">Belongs to the peptidase S66 family.</text>
</comment>
<dbReference type="PANTHER" id="PTHR30237">
    <property type="entry name" value="MURAMOYLTETRAPEPTIDE CARBOXYPEPTIDASE"/>
    <property type="match status" value="1"/>
</dbReference>
<dbReference type="Pfam" id="PF02016">
    <property type="entry name" value="Peptidase_S66"/>
    <property type="match status" value="1"/>
</dbReference>
<dbReference type="InterPro" id="IPR027461">
    <property type="entry name" value="Carboxypeptidase_A_C_sf"/>
</dbReference>
<feature type="domain" description="LD-carboxypeptidase N-terminal" evidence="6">
    <location>
        <begin position="14"/>
        <end position="131"/>
    </location>
</feature>
<dbReference type="InterPro" id="IPR027478">
    <property type="entry name" value="LdcA_N"/>
</dbReference>
<gene>
    <name evidence="8" type="ORF">METZ01_LOCUS89875</name>
</gene>
<protein>
    <recommendedName>
        <fullName evidence="9">LD-carboxypeptidase N-terminal domain-containing protein</fullName>
    </recommendedName>
</protein>
<keyword evidence="4" id="KW-0378">Hydrolase</keyword>
<evidence type="ECO:0000259" key="6">
    <source>
        <dbReference type="Pfam" id="PF02016"/>
    </source>
</evidence>
<dbReference type="SUPFAM" id="SSF141986">
    <property type="entry name" value="LD-carboxypeptidase A C-terminal domain-like"/>
    <property type="match status" value="1"/>
</dbReference>
<dbReference type="CDD" id="cd07025">
    <property type="entry name" value="Peptidase_S66"/>
    <property type="match status" value="1"/>
</dbReference>
<feature type="domain" description="LD-carboxypeptidase C-terminal" evidence="7">
    <location>
        <begin position="177"/>
        <end position="289"/>
    </location>
</feature>